<sequence>MSNNSRMTPRERMVRVYDRTMRGSYQRRYYDNSGFFNFGYWALGATSQREASEALVDRLAAGIVGKPARLLDVACGLGASTKRLTLSFSPDTITAINISDAQIADARVRVPECDLRVMNATELGFPDNHFDAIICVEAAFHFDTREKFLREAYRVLKPGGALMLSDILFRPIPAFVSNAAQVPRANLVPNIMAYRARIAAAGFIDNEVVDATSDCLGGFRRNLSRWAGSEYRAGRMKLSRAIGTGLVGKLIAGYFGLTCKKYLLVSARKPS</sequence>
<dbReference type="SUPFAM" id="SSF53335">
    <property type="entry name" value="S-adenosyl-L-methionine-dependent methyltransferases"/>
    <property type="match status" value="1"/>
</dbReference>
<proteinExistence type="predicted"/>
<reference evidence="3" key="1">
    <citation type="submission" date="2022-10" db="EMBL/GenBank/DDBJ databases">
        <title>Hoeflea sp. G2-23, isolated from marine algae.</title>
        <authorList>
            <person name="Kristyanto S."/>
            <person name="Kim J.M."/>
            <person name="Jeon C.O."/>
        </authorList>
    </citation>
    <scope>NUCLEOTIDE SEQUENCE</scope>
    <source>
        <strain evidence="3">G2-23</strain>
    </source>
</reference>
<dbReference type="InterPro" id="IPR029063">
    <property type="entry name" value="SAM-dependent_MTases_sf"/>
</dbReference>
<dbReference type="EMBL" id="JAOVZR010000001">
    <property type="protein sequence ID" value="MCY0146190.1"/>
    <property type="molecule type" value="Genomic_DNA"/>
</dbReference>
<evidence type="ECO:0000259" key="2">
    <source>
        <dbReference type="Pfam" id="PF08241"/>
    </source>
</evidence>
<feature type="domain" description="Methyltransferase type 11" evidence="2">
    <location>
        <begin position="71"/>
        <end position="163"/>
    </location>
</feature>
<dbReference type="CDD" id="cd02440">
    <property type="entry name" value="AdoMet_MTases"/>
    <property type="match status" value="1"/>
</dbReference>
<dbReference type="RefSeq" id="WP_267651878.1">
    <property type="nucleotide sequence ID" value="NZ_JAOVZR010000001.1"/>
</dbReference>
<name>A0ABT3Z342_9HYPH</name>
<dbReference type="PANTHER" id="PTHR44068">
    <property type="entry name" value="ZGC:194242"/>
    <property type="match status" value="1"/>
</dbReference>
<dbReference type="GO" id="GO:0032259">
    <property type="term" value="P:methylation"/>
    <property type="evidence" value="ECO:0007669"/>
    <property type="project" value="UniProtKB-KW"/>
</dbReference>
<keyword evidence="4" id="KW-1185">Reference proteome</keyword>
<gene>
    <name evidence="3" type="ORF">OEG84_00260</name>
</gene>
<keyword evidence="1" id="KW-0808">Transferase</keyword>
<dbReference type="Pfam" id="PF08241">
    <property type="entry name" value="Methyltransf_11"/>
    <property type="match status" value="1"/>
</dbReference>
<dbReference type="Proteomes" id="UP001073227">
    <property type="component" value="Unassembled WGS sequence"/>
</dbReference>
<protein>
    <submittedName>
        <fullName evidence="3">Methyltransferase domain-containing protein</fullName>
    </submittedName>
</protein>
<dbReference type="PANTHER" id="PTHR44068:SF11">
    <property type="entry name" value="GERANYL DIPHOSPHATE 2-C-METHYLTRANSFERASE"/>
    <property type="match status" value="1"/>
</dbReference>
<comment type="caution">
    <text evidence="3">The sequence shown here is derived from an EMBL/GenBank/DDBJ whole genome shotgun (WGS) entry which is preliminary data.</text>
</comment>
<accession>A0ABT3Z342</accession>
<evidence type="ECO:0000313" key="4">
    <source>
        <dbReference type="Proteomes" id="UP001073227"/>
    </source>
</evidence>
<dbReference type="InterPro" id="IPR013216">
    <property type="entry name" value="Methyltransf_11"/>
</dbReference>
<dbReference type="GO" id="GO:0008168">
    <property type="term" value="F:methyltransferase activity"/>
    <property type="evidence" value="ECO:0007669"/>
    <property type="project" value="UniProtKB-KW"/>
</dbReference>
<evidence type="ECO:0000256" key="1">
    <source>
        <dbReference type="ARBA" id="ARBA00022679"/>
    </source>
</evidence>
<dbReference type="Gene3D" id="3.40.50.150">
    <property type="entry name" value="Vaccinia Virus protein VP39"/>
    <property type="match status" value="1"/>
</dbReference>
<organism evidence="3 4">
    <name type="scientific">Hoeflea algicola</name>
    <dbReference type="NCBI Taxonomy" id="2983763"/>
    <lineage>
        <taxon>Bacteria</taxon>
        <taxon>Pseudomonadati</taxon>
        <taxon>Pseudomonadota</taxon>
        <taxon>Alphaproteobacteria</taxon>
        <taxon>Hyphomicrobiales</taxon>
        <taxon>Rhizobiaceae</taxon>
        <taxon>Hoeflea</taxon>
    </lineage>
</organism>
<evidence type="ECO:0000313" key="3">
    <source>
        <dbReference type="EMBL" id="MCY0146190.1"/>
    </source>
</evidence>
<dbReference type="InterPro" id="IPR050447">
    <property type="entry name" value="Erg6_SMT_methyltransf"/>
</dbReference>
<keyword evidence="3" id="KW-0489">Methyltransferase</keyword>